<protein>
    <recommendedName>
        <fullName evidence="8">Ribonuclease R</fullName>
        <shortName evidence="8">RNase R</shortName>
        <ecNumber evidence="8">3.1.13.1</ecNumber>
    </recommendedName>
</protein>
<reference evidence="10" key="1">
    <citation type="submission" date="2023-03" db="EMBL/GenBank/DDBJ databases">
        <title>Chitinimonas shenzhenensis gen. nov., sp. nov., a novel member of family Burkholderiaceae isolated from activated sludge collected in Shen Zhen, China.</title>
        <authorList>
            <person name="Wang X."/>
        </authorList>
    </citation>
    <scope>NUCLEOTIDE SEQUENCE</scope>
    <source>
        <strain evidence="10">DQS-5</strain>
    </source>
</reference>
<keyword evidence="5 8" id="KW-0378">Hydrolase</keyword>
<name>A0ABT7DVY9_9NEIS</name>
<keyword evidence="7 8" id="KW-0694">RNA-binding</keyword>
<keyword evidence="11" id="KW-1185">Reference proteome</keyword>
<evidence type="ECO:0000256" key="8">
    <source>
        <dbReference type="HAMAP-Rule" id="MF_01895"/>
    </source>
</evidence>
<evidence type="ECO:0000256" key="7">
    <source>
        <dbReference type="ARBA" id="ARBA00022884"/>
    </source>
</evidence>
<dbReference type="CDD" id="cd04471">
    <property type="entry name" value="S1_RNase_R"/>
    <property type="match status" value="1"/>
</dbReference>
<dbReference type="InterPro" id="IPR011805">
    <property type="entry name" value="RNase_R"/>
</dbReference>
<organism evidence="10 11">
    <name type="scientific">Parachitinimonas caeni</name>
    <dbReference type="NCBI Taxonomy" id="3031301"/>
    <lineage>
        <taxon>Bacteria</taxon>
        <taxon>Pseudomonadati</taxon>
        <taxon>Pseudomonadota</taxon>
        <taxon>Betaproteobacteria</taxon>
        <taxon>Neisseriales</taxon>
        <taxon>Chitinibacteraceae</taxon>
        <taxon>Parachitinimonas</taxon>
    </lineage>
</organism>
<dbReference type="PROSITE" id="PS01175">
    <property type="entry name" value="RIBONUCLEASE_II"/>
    <property type="match status" value="1"/>
</dbReference>
<dbReference type="NCBIfam" id="TIGR00358">
    <property type="entry name" value="3_prime_RNase"/>
    <property type="match status" value="1"/>
</dbReference>
<comment type="catalytic activity">
    <reaction evidence="1 8">
        <text>Exonucleolytic cleavage in the 3'- to 5'-direction to yield nucleoside 5'-phosphates.</text>
        <dbReference type="EC" id="3.1.13.1"/>
    </reaction>
</comment>
<dbReference type="InterPro" id="IPR012340">
    <property type="entry name" value="NA-bd_OB-fold"/>
</dbReference>
<dbReference type="InterPro" id="IPR003029">
    <property type="entry name" value="S1_domain"/>
</dbReference>
<evidence type="ECO:0000259" key="9">
    <source>
        <dbReference type="PROSITE" id="PS50126"/>
    </source>
</evidence>
<evidence type="ECO:0000256" key="6">
    <source>
        <dbReference type="ARBA" id="ARBA00022839"/>
    </source>
</evidence>
<dbReference type="SMART" id="SM00955">
    <property type="entry name" value="RNB"/>
    <property type="match status" value="1"/>
</dbReference>
<dbReference type="SMART" id="SM00316">
    <property type="entry name" value="S1"/>
    <property type="match status" value="1"/>
</dbReference>
<dbReference type="PROSITE" id="PS50126">
    <property type="entry name" value="S1"/>
    <property type="match status" value="1"/>
</dbReference>
<dbReference type="SUPFAM" id="SSF50249">
    <property type="entry name" value="Nucleic acid-binding proteins"/>
    <property type="match status" value="4"/>
</dbReference>
<dbReference type="Proteomes" id="UP001172778">
    <property type="component" value="Unassembled WGS sequence"/>
</dbReference>
<dbReference type="InterPro" id="IPR022966">
    <property type="entry name" value="RNase_II/R_CS"/>
</dbReference>
<dbReference type="EMBL" id="JARRAF010000004">
    <property type="protein sequence ID" value="MDK2123325.1"/>
    <property type="molecule type" value="Genomic_DNA"/>
</dbReference>
<comment type="subcellular location">
    <subcellularLocation>
        <location evidence="2 8">Cytoplasm</location>
    </subcellularLocation>
</comment>
<evidence type="ECO:0000256" key="2">
    <source>
        <dbReference type="ARBA" id="ARBA00004496"/>
    </source>
</evidence>
<dbReference type="NCBIfam" id="TIGR02063">
    <property type="entry name" value="RNase_R"/>
    <property type="match status" value="1"/>
</dbReference>
<dbReference type="Pfam" id="PF17876">
    <property type="entry name" value="CSD2"/>
    <property type="match status" value="1"/>
</dbReference>
<gene>
    <name evidence="8 10" type="primary">rnr</name>
    <name evidence="10" type="ORF">PZA18_04585</name>
</gene>
<evidence type="ECO:0000256" key="3">
    <source>
        <dbReference type="ARBA" id="ARBA00022490"/>
    </source>
</evidence>
<dbReference type="InterPro" id="IPR001900">
    <property type="entry name" value="RNase_II/R"/>
</dbReference>
<comment type="similarity">
    <text evidence="8">Belongs to the RNR ribonuclease family. RNase R subfamily.</text>
</comment>
<dbReference type="InterPro" id="IPR011129">
    <property type="entry name" value="CSD"/>
</dbReference>
<dbReference type="Pfam" id="PF00575">
    <property type="entry name" value="S1"/>
    <property type="match status" value="1"/>
</dbReference>
<dbReference type="Gene3D" id="2.40.50.140">
    <property type="entry name" value="Nucleic acid-binding proteins"/>
    <property type="match status" value="2"/>
</dbReference>
<evidence type="ECO:0000313" key="11">
    <source>
        <dbReference type="Proteomes" id="UP001172778"/>
    </source>
</evidence>
<dbReference type="SMART" id="SM00357">
    <property type="entry name" value="CSP"/>
    <property type="match status" value="1"/>
</dbReference>
<dbReference type="Pfam" id="PF00773">
    <property type="entry name" value="RNB"/>
    <property type="match status" value="1"/>
</dbReference>
<comment type="function">
    <text evidence="8">3'-5' exoribonuclease that releases 5'-nucleoside monophosphates and is involved in maturation of structured RNAs.</text>
</comment>
<evidence type="ECO:0000256" key="5">
    <source>
        <dbReference type="ARBA" id="ARBA00022801"/>
    </source>
</evidence>
<keyword evidence="4 8" id="KW-0540">Nuclease</keyword>
<dbReference type="PANTHER" id="PTHR23355">
    <property type="entry name" value="RIBONUCLEASE"/>
    <property type="match status" value="1"/>
</dbReference>
<dbReference type="EC" id="3.1.13.1" evidence="8"/>
<evidence type="ECO:0000256" key="4">
    <source>
        <dbReference type="ARBA" id="ARBA00022722"/>
    </source>
</evidence>
<keyword evidence="6 8" id="KW-0269">Exonuclease</keyword>
<dbReference type="HAMAP" id="MF_01895">
    <property type="entry name" value="RNase_R"/>
    <property type="match status" value="1"/>
</dbReference>
<dbReference type="InterPro" id="IPR004476">
    <property type="entry name" value="RNase_II/RNase_R"/>
</dbReference>
<evidence type="ECO:0000313" key="10">
    <source>
        <dbReference type="EMBL" id="MDK2123325.1"/>
    </source>
</evidence>
<feature type="domain" description="S1 motif" evidence="9">
    <location>
        <begin position="631"/>
        <end position="712"/>
    </location>
</feature>
<proteinExistence type="inferred from homology"/>
<sequence length="737" mass="83105">MEEERKKYPTPLPSRAFMLEVMAQRGVPMFSDELAQLFEISKQELEFFTRRLSAMARDGEIVVNRKGAICVADKLDLIKGRVQGHPEGFGFVIPEDGSPDLFLSPKEMHKVLHGDKVMAREIGLDRRGRREGKVVEVLDRGNRLVVGRLHSERGVAFVIAEDKRISQDILIAQGADAGLPAKPGQVVVAEILSQPSKYAQCVAKVVEILGDYGDPGMEIEIALRKHNLPHVFSDAALAQAKKTPSKVRKLDWKTPEGLKRVDLRDIPLVTIDGETARDFDDAVFAERKGKGWRLVVAIADVSHYVRPGDALDETGYERGNSVYFPRRVIPMLPEALSNGICSLNPDVERLCMVCDMTIGARGVVKDYRFYPAVMLSQARFTYTEVWNILQEPQGVAAQKRASLVPHLQELYALFNVLLQARQRRGAIDFDTTETQMIFNDVGKIEKIVPVHRNDAHRLIEECMLAANVCAAEFLRSNRHKALYRIHEGPTEEKLDNLRRFLNERGLSLGGAEEPTTKDYAKLAEQIKARPDAALLQTMLLRSMQQAVYSPDKVGHFGLAYESYTHFTSPIRRYPDLLVHRAIKAVLSQTEYKPGKWKDIGEHCSATERQADDATRDVENWLKCYYMRDKLGEVFSGTVSAITSFGLFVLLDDVFVEGLVHISELGSDYFHYEKGRHELRGERSGKVYRLTDRLTIKVARVDLETSKIDFVLVETPRERVSAEAAPAIPAKGRKRVKR</sequence>
<comment type="caution">
    <text evidence="10">The sequence shown here is derived from an EMBL/GenBank/DDBJ whole genome shotgun (WGS) entry which is preliminary data.</text>
</comment>
<keyword evidence="3 8" id="KW-0963">Cytoplasm</keyword>
<dbReference type="InterPro" id="IPR013223">
    <property type="entry name" value="RNase_B_OB_dom"/>
</dbReference>
<dbReference type="Pfam" id="PF08206">
    <property type="entry name" value="OB_RNB"/>
    <property type="match status" value="1"/>
</dbReference>
<evidence type="ECO:0000256" key="1">
    <source>
        <dbReference type="ARBA" id="ARBA00001849"/>
    </source>
</evidence>
<dbReference type="InterPro" id="IPR050180">
    <property type="entry name" value="RNR_Ribonuclease"/>
</dbReference>
<dbReference type="InterPro" id="IPR040476">
    <property type="entry name" value="CSD2"/>
</dbReference>
<dbReference type="PANTHER" id="PTHR23355:SF9">
    <property type="entry name" value="DIS3-LIKE EXONUCLEASE 2"/>
    <property type="match status" value="1"/>
</dbReference>
<accession>A0ABT7DVY9</accession>